<evidence type="ECO:0000256" key="1">
    <source>
        <dbReference type="ARBA" id="ARBA00022581"/>
    </source>
</evidence>
<organism evidence="3 4">
    <name type="scientific">Macrostomum lignano</name>
    <dbReference type="NCBI Taxonomy" id="282301"/>
    <lineage>
        <taxon>Eukaryota</taxon>
        <taxon>Metazoa</taxon>
        <taxon>Spiralia</taxon>
        <taxon>Lophotrochozoa</taxon>
        <taxon>Platyhelminthes</taxon>
        <taxon>Rhabditophora</taxon>
        <taxon>Macrostomorpha</taxon>
        <taxon>Macrostomida</taxon>
        <taxon>Macrostomidae</taxon>
        <taxon>Macrostomum</taxon>
    </lineage>
</organism>
<reference evidence="4" key="1">
    <citation type="submission" date="2016-11" db="UniProtKB">
        <authorList>
            <consortium name="WormBaseParasite"/>
        </authorList>
    </citation>
    <scope>IDENTIFICATION</scope>
</reference>
<protein>
    <submittedName>
        <fullName evidence="4">Histone deacetylase</fullName>
    </submittedName>
</protein>
<feature type="region of interest" description="Disordered" evidence="2">
    <location>
        <begin position="640"/>
        <end position="677"/>
    </location>
</feature>
<feature type="compositionally biased region" description="Low complexity" evidence="2">
    <location>
        <begin position="471"/>
        <end position="487"/>
    </location>
</feature>
<name>A0A1I8JM60_9PLAT</name>
<feature type="compositionally biased region" description="Low complexity" evidence="2">
    <location>
        <begin position="188"/>
        <end position="199"/>
    </location>
</feature>
<evidence type="ECO:0000313" key="3">
    <source>
        <dbReference type="Proteomes" id="UP000095280"/>
    </source>
</evidence>
<feature type="compositionally biased region" description="Low complexity" evidence="2">
    <location>
        <begin position="233"/>
        <end position="251"/>
    </location>
</feature>
<keyword evidence="1" id="KW-0945">Host-virus interaction</keyword>
<feature type="compositionally biased region" description="Low complexity" evidence="2">
    <location>
        <begin position="433"/>
        <end position="442"/>
    </location>
</feature>
<dbReference type="Proteomes" id="UP000095280">
    <property type="component" value="Unplaced"/>
</dbReference>
<proteinExistence type="predicted"/>
<feature type="region of interest" description="Disordered" evidence="2">
    <location>
        <begin position="172"/>
        <end position="251"/>
    </location>
</feature>
<evidence type="ECO:0000256" key="2">
    <source>
        <dbReference type="SAM" id="MobiDB-lite"/>
    </source>
</evidence>
<accession>A0A1I8JM60</accession>
<feature type="region of interest" description="Disordered" evidence="2">
    <location>
        <begin position="380"/>
        <end position="449"/>
    </location>
</feature>
<dbReference type="PANTHER" id="PTHR13037:SF24">
    <property type="entry name" value="POLYCOMB PROTEIN PCL-RELATED"/>
    <property type="match status" value="1"/>
</dbReference>
<feature type="region of interest" description="Disordered" evidence="2">
    <location>
        <begin position="464"/>
        <end position="489"/>
    </location>
</feature>
<feature type="region of interest" description="Disordered" evidence="2">
    <location>
        <begin position="701"/>
        <end position="739"/>
    </location>
</feature>
<feature type="compositionally biased region" description="Low complexity" evidence="2">
    <location>
        <begin position="643"/>
        <end position="655"/>
    </location>
</feature>
<dbReference type="AlphaFoldDB" id="A0A1I8JM60"/>
<feature type="compositionally biased region" description="Pro residues" evidence="2">
    <location>
        <begin position="722"/>
        <end position="737"/>
    </location>
</feature>
<feature type="compositionally biased region" description="Basic residues" evidence="2">
    <location>
        <begin position="273"/>
        <end position="286"/>
    </location>
</feature>
<keyword evidence="3" id="KW-1185">Reference proteome</keyword>
<feature type="region of interest" description="Disordered" evidence="2">
    <location>
        <begin position="264"/>
        <end position="294"/>
    </location>
</feature>
<evidence type="ECO:0000313" key="4">
    <source>
        <dbReference type="WBParaSite" id="snap_masked-unitig_23431-processed-gene-0.1-mRNA-1"/>
    </source>
</evidence>
<sequence length="1004" mass="106566">LTAEDINFIQQPLRRGSGVLSAFACQPGEGFHLAVPSLLLKQNFNLAFIAPQYRDHACQFPLPVGPPATLATGEIYLSPSKATILRLISTAGVAMETVARRPVAAAPRDPARRPRLAGLRAASAAAPDPEFKVWKRGGVTVEGLVERVSTCVRHALEDLAMEHTGLLTLPFSEVPQKKRPPLPPTPPLEAAAAAARAKQTPPPAAADRRRDDSVAAAATPSERDSPLMSPGGSRRLTASAASRSQQQQLQAPNRPVLLLQPELAHPGHQSAAAKRRRRRPLRRPRHRDALCRVRDQGIRNSAISGCMNPPCVRPFSKKSSSDQDHQPCQQRSLYSAKSIGPLPQARPPGCLPNLTYAVYEASPGSDPSGRRVDSALLRHRHSPQSTPAPAGSGTFMVALPPAGPVARRSANRGGPLRRPPPRPADAAPRRLPPNDGASESGSVAGGGVSAPLLQAGELQPDCARLPSSFLPASRPSGRSSPAMASMRPLSATGQHIVRWRAALRRGVHPTRRCPLEQPDRAAPREEAASAPSCLSHLIPADSMRGPIVNYLHPSAPGGQSASTSAGGVSASSAASAAVSLLRLAQMQESRLHHWRKLSALHNDAYGSSATIDLFGSAQLAASGLSPQDLPANRPRQARFSLGQQQQPPAAAAPAPSDASETSAPTVALPVPQASRGESPAPIIRRWRRRWVSKRRRLLQRRLLRRLPAGRSPPSCGTSPQRQPSPSPARPRAPPPPAAAAAAAPTAVEGLHGVGSSASLGGSGAWYAQPEADMVRAYSDYLTRKDKLFGNYKLLLLAPAAPGAELLPNMPAPHLGLHYRLLVKSDGQSQWRHRYRSVLPGRLPARPPVRAGGQPAGRPPGGAFHLVKSASRHIVECAADAAQDLCATVRRGVSFCAPSPKAIQQPPLYANHYAYVTQFSATSRNIAEKRFSNICSHSVLYVITVPSTTLSSDTVDFSSSSCSSGSCTASFPIQKLLRLVGGFWRQQQNSSQQRLAGPGAQAHSA</sequence>
<dbReference type="PANTHER" id="PTHR13037">
    <property type="entry name" value="FORMIN"/>
    <property type="match status" value="1"/>
</dbReference>
<dbReference type="WBParaSite" id="snap_masked-unitig_23431-processed-gene-0.1-mRNA-1">
    <property type="protein sequence ID" value="snap_masked-unitig_23431-processed-gene-0.1-mRNA-1"/>
    <property type="gene ID" value="snap_masked-unitig_23431-processed-gene-0.1"/>
</dbReference>